<dbReference type="InterPro" id="IPR009003">
    <property type="entry name" value="Peptidase_S1_PA"/>
</dbReference>
<evidence type="ECO:0000313" key="11">
    <source>
        <dbReference type="Proteomes" id="UP000494163"/>
    </source>
</evidence>
<dbReference type="CDD" id="cd00190">
    <property type="entry name" value="Tryp_SPc"/>
    <property type="match status" value="1"/>
</dbReference>
<evidence type="ECO:0000313" key="10">
    <source>
        <dbReference type="EMBL" id="ALC43205.1"/>
    </source>
</evidence>
<dbReference type="PANTHER" id="PTHR24256">
    <property type="entry name" value="TRYPTASE-RELATED"/>
    <property type="match status" value="1"/>
</dbReference>
<feature type="domain" description="Peptidase S1" evidence="9">
    <location>
        <begin position="196"/>
        <end position="416"/>
    </location>
</feature>
<keyword evidence="11" id="KW-1185">Reference proteome</keyword>
<dbReference type="InterPro" id="IPR001314">
    <property type="entry name" value="Peptidase_S1A"/>
</dbReference>
<dbReference type="SMART" id="SM00020">
    <property type="entry name" value="Tryp_SPc"/>
    <property type="match status" value="2"/>
</dbReference>
<evidence type="ECO:0000259" key="9">
    <source>
        <dbReference type="PROSITE" id="PS50240"/>
    </source>
</evidence>
<accession>A0A0M4EN01</accession>
<dbReference type="InterPro" id="IPR033116">
    <property type="entry name" value="TRYPSIN_SER"/>
</dbReference>
<keyword evidence="6" id="KW-1015">Disulfide bond</keyword>
<dbReference type="Pfam" id="PF00089">
    <property type="entry name" value="Trypsin"/>
    <property type="match status" value="2"/>
</dbReference>
<protein>
    <submittedName>
        <fullName evidence="10">Jon65Ai</fullName>
    </submittedName>
</protein>
<comment type="similarity">
    <text evidence="7">Belongs to the peptidase S1 family. CLIP subfamily.</text>
</comment>
<dbReference type="GO" id="GO:0004252">
    <property type="term" value="F:serine-type endopeptidase activity"/>
    <property type="evidence" value="ECO:0007669"/>
    <property type="project" value="InterPro"/>
</dbReference>
<gene>
    <name evidence="10" type="ORF">Dbus_chr3Lg371</name>
</gene>
<keyword evidence="1" id="KW-0645">Protease</keyword>
<evidence type="ECO:0000256" key="4">
    <source>
        <dbReference type="ARBA" id="ARBA00022825"/>
    </source>
</evidence>
<reference evidence="10 11" key="1">
    <citation type="submission" date="2015-08" db="EMBL/GenBank/DDBJ databases">
        <title>Ancestral chromatin configuration constrains chromatin evolution on differentiating sex chromosomes in Drosophila.</title>
        <authorList>
            <person name="Zhou Q."/>
            <person name="Bachtrog D."/>
        </authorList>
    </citation>
    <scope>NUCLEOTIDE SEQUENCE [LARGE SCALE GENOMIC DNA]</scope>
    <source>
        <tissue evidence="10">Whole larvae</tissue>
    </source>
</reference>
<dbReference type="SUPFAM" id="SSF50494">
    <property type="entry name" value="Trypsin-like serine proteases"/>
    <property type="match status" value="2"/>
</dbReference>
<organism evidence="10 11">
    <name type="scientific">Drosophila busckii</name>
    <name type="common">Fruit fly</name>
    <dbReference type="NCBI Taxonomy" id="30019"/>
    <lineage>
        <taxon>Eukaryota</taxon>
        <taxon>Metazoa</taxon>
        <taxon>Ecdysozoa</taxon>
        <taxon>Arthropoda</taxon>
        <taxon>Hexapoda</taxon>
        <taxon>Insecta</taxon>
        <taxon>Pterygota</taxon>
        <taxon>Neoptera</taxon>
        <taxon>Endopterygota</taxon>
        <taxon>Diptera</taxon>
        <taxon>Brachycera</taxon>
        <taxon>Muscomorpha</taxon>
        <taxon>Ephydroidea</taxon>
        <taxon>Drosophilidae</taxon>
        <taxon>Drosophila</taxon>
    </lineage>
</organism>
<name>A0A0M4EN01_DROBS</name>
<dbReference type="InterPro" id="IPR043504">
    <property type="entry name" value="Peptidase_S1_PA_chymotrypsin"/>
</dbReference>
<keyword evidence="4" id="KW-0720">Serine protease</keyword>
<keyword evidence="5" id="KW-0865">Zymogen</keyword>
<dbReference type="PROSITE" id="PS50240">
    <property type="entry name" value="TRYPSIN_DOM"/>
    <property type="match status" value="2"/>
</dbReference>
<dbReference type="Proteomes" id="UP000494163">
    <property type="component" value="Chromosome 3L"/>
</dbReference>
<dbReference type="STRING" id="30019.A0A0M4EN01"/>
<dbReference type="PROSITE" id="PS00135">
    <property type="entry name" value="TRYPSIN_SER"/>
    <property type="match status" value="1"/>
</dbReference>
<dbReference type="PRINTS" id="PR00722">
    <property type="entry name" value="CHYMOTRYPSIN"/>
</dbReference>
<evidence type="ECO:0000256" key="6">
    <source>
        <dbReference type="ARBA" id="ARBA00023157"/>
    </source>
</evidence>
<feature type="chain" id="PRO_5005793413" evidence="8">
    <location>
        <begin position="17"/>
        <end position="419"/>
    </location>
</feature>
<keyword evidence="2 8" id="KW-0732">Signal</keyword>
<evidence type="ECO:0000256" key="7">
    <source>
        <dbReference type="ARBA" id="ARBA00024195"/>
    </source>
</evidence>
<keyword evidence="3" id="KW-0378">Hydrolase</keyword>
<dbReference type="OrthoDB" id="5597713at2759"/>
<dbReference type="SMR" id="A0A0M4EN01"/>
<dbReference type="OMA" id="RNGGGTW"/>
<feature type="signal peptide" evidence="8">
    <location>
        <begin position="1"/>
        <end position="16"/>
    </location>
</feature>
<sequence length="419" mass="45544">MRVIAIFVVVLAVTTALENQVPWQDVSTALIPTPYVEFDALINKIELPTLTDCNSYENYEGIVSGWGKSSDTSGVSQYLNYVDVTIRSNSICKSYYKSFTEHHICLPSTDLKNSCKGDSGGPLVLSNGNVQVGIISFGSSAGCLSGAPKGLKYEIECGHIMRVIAIFVVVLAVTTALENQVPWQDVYTGNTGYERIANGYPAVEGQIPYIVGLTVRRPNGNAWCGGSVIGHTWVMTAKHCIDNVQYVTIYYGNIERRVANISHIVSADEIIQHENGDIALIPTPYVEFDALINKIELPTLTDCNSYENYEAIVSGWGKSSDTSGVSQYLYYVDVTIGSNSICKSYYKSFTEHHICLTATDLKNSCKGDSGGPLVLSNGNVQVGIISFGSSAGCLSGAPKGLVRLTSYVHWIKEHTGIFY</sequence>
<evidence type="ECO:0000256" key="5">
    <source>
        <dbReference type="ARBA" id="ARBA00023145"/>
    </source>
</evidence>
<dbReference type="Gene3D" id="2.40.10.10">
    <property type="entry name" value="Trypsin-like serine proteases"/>
    <property type="match status" value="3"/>
</dbReference>
<evidence type="ECO:0000256" key="2">
    <source>
        <dbReference type="ARBA" id="ARBA00022729"/>
    </source>
</evidence>
<dbReference type="InterPro" id="IPR001254">
    <property type="entry name" value="Trypsin_dom"/>
</dbReference>
<proteinExistence type="inferred from homology"/>
<dbReference type="AlphaFoldDB" id="A0A0M4EN01"/>
<dbReference type="InterPro" id="IPR051487">
    <property type="entry name" value="Ser/Thr_Proteases_Immune/Dev"/>
</dbReference>
<dbReference type="FunFam" id="2.40.10.10:FF:000025">
    <property type="entry name" value="serine proteases 1/2"/>
    <property type="match status" value="1"/>
</dbReference>
<evidence type="ECO:0000256" key="8">
    <source>
        <dbReference type="SAM" id="SignalP"/>
    </source>
</evidence>
<evidence type="ECO:0000256" key="3">
    <source>
        <dbReference type="ARBA" id="ARBA00022801"/>
    </source>
</evidence>
<dbReference type="EMBL" id="CP012525">
    <property type="protein sequence ID" value="ALC43205.1"/>
    <property type="molecule type" value="Genomic_DNA"/>
</dbReference>
<dbReference type="GO" id="GO:0006508">
    <property type="term" value="P:proteolysis"/>
    <property type="evidence" value="ECO:0007669"/>
    <property type="project" value="UniProtKB-KW"/>
</dbReference>
<feature type="domain" description="Peptidase S1" evidence="9">
    <location>
        <begin position="25"/>
        <end position="189"/>
    </location>
</feature>
<evidence type="ECO:0000256" key="1">
    <source>
        <dbReference type="ARBA" id="ARBA00022670"/>
    </source>
</evidence>